<feature type="compositionally biased region" description="Polar residues" evidence="1">
    <location>
        <begin position="154"/>
        <end position="167"/>
    </location>
</feature>
<feature type="region of interest" description="Disordered" evidence="1">
    <location>
        <begin position="97"/>
        <end position="209"/>
    </location>
</feature>
<feature type="non-terminal residue" evidence="2">
    <location>
        <position position="1"/>
    </location>
</feature>
<name>A0A0B6ZF16_9EUPU</name>
<feature type="compositionally biased region" description="Low complexity" evidence="1">
    <location>
        <begin position="16"/>
        <end position="33"/>
    </location>
</feature>
<feature type="compositionally biased region" description="Polar residues" evidence="1">
    <location>
        <begin position="38"/>
        <end position="49"/>
    </location>
</feature>
<feature type="non-terminal residue" evidence="2">
    <location>
        <position position="222"/>
    </location>
</feature>
<evidence type="ECO:0000313" key="2">
    <source>
        <dbReference type="EMBL" id="CEK67002.1"/>
    </source>
</evidence>
<reference evidence="2" key="1">
    <citation type="submission" date="2014-12" db="EMBL/GenBank/DDBJ databases">
        <title>Insight into the proteome of Arion vulgaris.</title>
        <authorList>
            <person name="Aradska J."/>
            <person name="Bulat T."/>
            <person name="Smidak R."/>
            <person name="Sarate P."/>
            <person name="Gangsoo J."/>
            <person name="Sialana F."/>
            <person name="Bilban M."/>
            <person name="Lubec G."/>
        </authorList>
    </citation>
    <scope>NUCLEOTIDE SEQUENCE</scope>
    <source>
        <tissue evidence="2">Skin</tissue>
    </source>
</reference>
<gene>
    <name evidence="2" type="primary">ORF60952</name>
</gene>
<feature type="compositionally biased region" description="Low complexity" evidence="1">
    <location>
        <begin position="97"/>
        <end position="107"/>
    </location>
</feature>
<proteinExistence type="predicted"/>
<evidence type="ECO:0000256" key="1">
    <source>
        <dbReference type="SAM" id="MobiDB-lite"/>
    </source>
</evidence>
<feature type="region of interest" description="Disordered" evidence="1">
    <location>
        <begin position="16"/>
        <end position="81"/>
    </location>
</feature>
<dbReference type="EMBL" id="HACG01020137">
    <property type="protein sequence ID" value="CEK67002.1"/>
    <property type="molecule type" value="Transcribed_RNA"/>
</dbReference>
<organism evidence="2">
    <name type="scientific">Arion vulgaris</name>
    <dbReference type="NCBI Taxonomy" id="1028688"/>
    <lineage>
        <taxon>Eukaryota</taxon>
        <taxon>Metazoa</taxon>
        <taxon>Spiralia</taxon>
        <taxon>Lophotrochozoa</taxon>
        <taxon>Mollusca</taxon>
        <taxon>Gastropoda</taxon>
        <taxon>Heterobranchia</taxon>
        <taxon>Euthyneura</taxon>
        <taxon>Panpulmonata</taxon>
        <taxon>Eupulmonata</taxon>
        <taxon>Stylommatophora</taxon>
        <taxon>Helicina</taxon>
        <taxon>Arionoidea</taxon>
        <taxon>Arionidae</taxon>
        <taxon>Arion</taxon>
    </lineage>
</organism>
<feature type="compositionally biased region" description="Basic and acidic residues" evidence="1">
    <location>
        <begin position="55"/>
        <end position="64"/>
    </location>
</feature>
<feature type="compositionally biased region" description="Polar residues" evidence="1">
    <location>
        <begin position="177"/>
        <end position="198"/>
    </location>
</feature>
<sequence length="222" mass="24343">QQSGFAENNGKNVCLSPVALSKSPSSSSSVSSKDIPKSCTSRRTLSESYLNPADTFREDERKLYPENMVEPSSQHAGKTMEYSSSFLNRKYPTEQCSLVSSLQSTSSPRAPHSPLTAASKPNYPLSSMHYEPVSITSSSNSHQSQQQQMSSSSNLPHPQSIQSNQPTHPIPAPRHQTMLSSKNVCKESMTTNHQNSSECKNKFLERNPQNIVSATSFSDVVS</sequence>
<accession>A0A0B6ZF16</accession>
<protein>
    <submittedName>
        <fullName evidence="2">Uncharacterized protein</fullName>
    </submittedName>
</protein>
<feature type="compositionally biased region" description="Polar residues" evidence="1">
    <location>
        <begin position="70"/>
        <end position="81"/>
    </location>
</feature>
<dbReference type="AlphaFoldDB" id="A0A0B6ZF16"/>
<feature type="compositionally biased region" description="Low complexity" evidence="1">
    <location>
        <begin position="134"/>
        <end position="153"/>
    </location>
</feature>